<dbReference type="GO" id="GO:0036064">
    <property type="term" value="C:ciliary basal body"/>
    <property type="evidence" value="ECO:0007669"/>
    <property type="project" value="TreeGrafter"/>
</dbReference>
<dbReference type="Gene3D" id="1.25.40.10">
    <property type="entry name" value="Tetratricopeptide repeat domain"/>
    <property type="match status" value="1"/>
</dbReference>
<feature type="compositionally biased region" description="Low complexity" evidence="2">
    <location>
        <begin position="99"/>
        <end position="111"/>
    </location>
</feature>
<evidence type="ECO:0000313" key="3">
    <source>
        <dbReference type="Proteomes" id="UP000095283"/>
    </source>
</evidence>
<feature type="region of interest" description="Disordered" evidence="2">
    <location>
        <begin position="51"/>
        <end position="111"/>
    </location>
</feature>
<keyword evidence="3" id="KW-1185">Reference proteome</keyword>
<feature type="repeat" description="TPR" evidence="1">
    <location>
        <begin position="316"/>
        <end position="349"/>
    </location>
</feature>
<dbReference type="GO" id="GO:1905515">
    <property type="term" value="P:non-motile cilium assembly"/>
    <property type="evidence" value="ECO:0007669"/>
    <property type="project" value="InterPro"/>
</dbReference>
<sequence length="411" mass="46308">MCKNRLHQNLKAAWALKLSCIADSVYVDELENDYIGITEAFLDQNSIAPNARPGTSFQRPATTAKGMNPIMRPTTNTGRPLSGVSRPMTSIHPGTMEQAVRTSRTARTARAVSSNSARSLRLGTASMTSHPSGPFVNLSRLNIEKYAADYQVNRQLFEYAFYYEGDIKTAHQIAAVATKAANYEDWYWKTQLGKCYLRLGLLQDAEKQFLSSLKDHRLIETYAYLAKVYCRLDQPLVAIKFYEQGLMTCRDDVTLLTGLARTRELLFLFRRIMQMGVNTPELMMNIGLCCFACQQFDFALSSIQRAHSTATDDIAAEIWYNTGHIMLAMGDVKQASRCFRLALTADSEHGEAMVNLGILRQREGKLDQARSLYHSAISKAPHLFEPHFNLALLCYQVLTTTLLDAIMKRIR</sequence>
<feature type="repeat" description="TPR" evidence="1">
    <location>
        <begin position="350"/>
        <end position="383"/>
    </location>
</feature>
<dbReference type="CDD" id="cd21341">
    <property type="entry name" value="TTC8_N"/>
    <property type="match status" value="1"/>
</dbReference>
<reference evidence="4" key="1">
    <citation type="submission" date="2016-11" db="UniProtKB">
        <authorList>
            <consortium name="WormBaseParasite"/>
        </authorList>
    </citation>
    <scope>IDENTIFICATION</scope>
</reference>
<dbReference type="GO" id="GO:0097730">
    <property type="term" value="C:non-motile cilium"/>
    <property type="evidence" value="ECO:0007669"/>
    <property type="project" value="TreeGrafter"/>
</dbReference>
<evidence type="ECO:0000256" key="1">
    <source>
        <dbReference type="PROSITE-ProRule" id="PRU00339"/>
    </source>
</evidence>
<name>A0A1I7X524_HETBA</name>
<evidence type="ECO:0000256" key="2">
    <source>
        <dbReference type="SAM" id="MobiDB-lite"/>
    </source>
</evidence>
<feature type="compositionally biased region" description="Polar residues" evidence="2">
    <location>
        <begin position="51"/>
        <end position="61"/>
    </location>
</feature>
<dbReference type="InterPro" id="IPR011990">
    <property type="entry name" value="TPR-like_helical_dom_sf"/>
</dbReference>
<dbReference type="PANTHER" id="PTHR44177:SF1">
    <property type="entry name" value="TETRATRICOPEPTIDE REPEAT PROTEIN 8"/>
    <property type="match status" value="1"/>
</dbReference>
<accession>A0A1I7X524</accession>
<dbReference type="Proteomes" id="UP000095283">
    <property type="component" value="Unplaced"/>
</dbReference>
<dbReference type="Pfam" id="PF13432">
    <property type="entry name" value="TPR_16"/>
    <property type="match status" value="1"/>
</dbReference>
<keyword evidence="1" id="KW-0802">TPR repeat</keyword>
<dbReference type="GO" id="GO:0034464">
    <property type="term" value="C:BBSome"/>
    <property type="evidence" value="ECO:0007669"/>
    <property type="project" value="InterPro"/>
</dbReference>
<organism evidence="3 4">
    <name type="scientific">Heterorhabditis bacteriophora</name>
    <name type="common">Entomopathogenic nematode worm</name>
    <dbReference type="NCBI Taxonomy" id="37862"/>
    <lineage>
        <taxon>Eukaryota</taxon>
        <taxon>Metazoa</taxon>
        <taxon>Ecdysozoa</taxon>
        <taxon>Nematoda</taxon>
        <taxon>Chromadorea</taxon>
        <taxon>Rhabditida</taxon>
        <taxon>Rhabditina</taxon>
        <taxon>Rhabditomorpha</taxon>
        <taxon>Strongyloidea</taxon>
        <taxon>Heterorhabditidae</taxon>
        <taxon>Heterorhabditis</taxon>
    </lineage>
</organism>
<dbReference type="WBParaSite" id="Hba_12653">
    <property type="protein sequence ID" value="Hba_12653"/>
    <property type="gene ID" value="Hba_12653"/>
</dbReference>
<evidence type="ECO:0000313" key="4">
    <source>
        <dbReference type="WBParaSite" id="Hba_12653"/>
    </source>
</evidence>
<dbReference type="SMART" id="SM00028">
    <property type="entry name" value="TPR"/>
    <property type="match status" value="4"/>
</dbReference>
<dbReference type="InterPro" id="IPR028796">
    <property type="entry name" value="BBS8"/>
</dbReference>
<dbReference type="AlphaFoldDB" id="A0A1I7X524"/>
<proteinExistence type="predicted"/>
<dbReference type="InterPro" id="IPR019734">
    <property type="entry name" value="TPR_rpt"/>
</dbReference>
<protein>
    <submittedName>
        <fullName evidence="4">TPR_REGION domain-containing protein</fullName>
    </submittedName>
</protein>
<dbReference type="PANTHER" id="PTHR44177">
    <property type="entry name" value="TETRATRICOPEPTIDE REPEAT PROTEIN 8"/>
    <property type="match status" value="1"/>
</dbReference>
<dbReference type="SUPFAM" id="SSF48452">
    <property type="entry name" value="TPR-like"/>
    <property type="match status" value="2"/>
</dbReference>
<dbReference type="PROSITE" id="PS50005">
    <property type="entry name" value="TPR"/>
    <property type="match status" value="2"/>
</dbReference>